<dbReference type="GO" id="GO:0004749">
    <property type="term" value="F:ribose phosphate diphosphokinase activity"/>
    <property type="evidence" value="ECO:0007669"/>
    <property type="project" value="UniProtKB-EC"/>
</dbReference>
<dbReference type="GO" id="GO:0006164">
    <property type="term" value="P:purine nucleotide biosynthetic process"/>
    <property type="evidence" value="ECO:0007669"/>
    <property type="project" value="TreeGrafter"/>
</dbReference>
<dbReference type="EC" id="2.7.6.1" evidence="1"/>
<comment type="catalytic activity">
    <reaction evidence="9">
        <text>D-ribose 5-phosphate + ATP = 5-phospho-alpha-D-ribose 1-diphosphate + AMP + H(+)</text>
        <dbReference type="Rhea" id="RHEA:15609"/>
        <dbReference type="ChEBI" id="CHEBI:15378"/>
        <dbReference type="ChEBI" id="CHEBI:30616"/>
        <dbReference type="ChEBI" id="CHEBI:58017"/>
        <dbReference type="ChEBI" id="CHEBI:78346"/>
        <dbReference type="ChEBI" id="CHEBI:456215"/>
        <dbReference type="EC" id="2.7.6.1"/>
    </reaction>
</comment>
<dbReference type="InterPro" id="IPR000836">
    <property type="entry name" value="PRTase_dom"/>
</dbReference>
<dbReference type="FunFam" id="3.40.50.2020:FF:000007">
    <property type="entry name" value="Ribose-phosphate pyrophosphokinase"/>
    <property type="match status" value="1"/>
</dbReference>
<evidence type="ECO:0000259" key="10">
    <source>
        <dbReference type="Pfam" id="PF13793"/>
    </source>
</evidence>
<evidence type="ECO:0000256" key="7">
    <source>
        <dbReference type="ARBA" id="ARBA00022840"/>
    </source>
</evidence>
<accession>A0A0G0KJA8</accession>
<dbReference type="InterPro" id="IPR005946">
    <property type="entry name" value="Rib-P_diPkinase"/>
</dbReference>
<organism evidence="11 12">
    <name type="scientific">Candidatus Daviesbacteria bacterium GW2011_GWF2_38_6</name>
    <dbReference type="NCBI Taxonomy" id="1618432"/>
    <lineage>
        <taxon>Bacteria</taxon>
        <taxon>Candidatus Daviesiibacteriota</taxon>
    </lineage>
</organism>
<evidence type="ECO:0000256" key="3">
    <source>
        <dbReference type="ARBA" id="ARBA00022723"/>
    </source>
</evidence>
<dbReference type="AlphaFoldDB" id="A0A0G0KJA8"/>
<feature type="domain" description="Ribose-phosphate pyrophosphokinase N-terminal" evidence="10">
    <location>
        <begin position="8"/>
        <end position="122"/>
    </location>
</feature>
<keyword evidence="4" id="KW-0545">Nucleotide biosynthesis</keyword>
<evidence type="ECO:0000256" key="9">
    <source>
        <dbReference type="ARBA" id="ARBA00049535"/>
    </source>
</evidence>
<dbReference type="InterPro" id="IPR029099">
    <property type="entry name" value="Pribosyltran_N"/>
</dbReference>
<dbReference type="PANTHER" id="PTHR10210:SF41">
    <property type="entry name" value="RIBOSE-PHOSPHATE PYROPHOSPHOKINASE 1, CHLOROPLASTIC"/>
    <property type="match status" value="1"/>
</dbReference>
<evidence type="ECO:0000256" key="1">
    <source>
        <dbReference type="ARBA" id="ARBA00013247"/>
    </source>
</evidence>
<dbReference type="GO" id="GO:0005524">
    <property type="term" value="F:ATP binding"/>
    <property type="evidence" value="ECO:0007669"/>
    <property type="project" value="UniProtKB-KW"/>
</dbReference>
<dbReference type="Proteomes" id="UP000034324">
    <property type="component" value="Unassembled WGS sequence"/>
</dbReference>
<keyword evidence="8" id="KW-0460">Magnesium</keyword>
<evidence type="ECO:0000256" key="8">
    <source>
        <dbReference type="ARBA" id="ARBA00022842"/>
    </source>
</evidence>
<proteinExistence type="predicted"/>
<name>A0A0G0KJA8_9BACT</name>
<keyword evidence="5" id="KW-0547">Nucleotide-binding</keyword>
<dbReference type="GO" id="GO:0002189">
    <property type="term" value="C:ribose phosphate diphosphokinase complex"/>
    <property type="evidence" value="ECO:0007669"/>
    <property type="project" value="TreeGrafter"/>
</dbReference>
<dbReference type="PANTHER" id="PTHR10210">
    <property type="entry name" value="RIBOSE-PHOSPHATE DIPHOSPHOKINASE FAMILY MEMBER"/>
    <property type="match status" value="1"/>
</dbReference>
<keyword evidence="7" id="KW-0067">ATP-binding</keyword>
<dbReference type="NCBIfam" id="TIGR01251">
    <property type="entry name" value="ribP_PPkin"/>
    <property type="match status" value="1"/>
</dbReference>
<reference evidence="11 12" key="1">
    <citation type="journal article" date="2015" name="Nature">
        <title>rRNA introns, odd ribosomes, and small enigmatic genomes across a large radiation of phyla.</title>
        <authorList>
            <person name="Brown C.T."/>
            <person name="Hug L.A."/>
            <person name="Thomas B.C."/>
            <person name="Sharon I."/>
            <person name="Castelle C.J."/>
            <person name="Singh A."/>
            <person name="Wilkins M.J."/>
            <person name="Williams K.H."/>
            <person name="Banfield J.F."/>
        </authorList>
    </citation>
    <scope>NUCLEOTIDE SEQUENCE [LARGE SCALE GENOMIC DNA]</scope>
</reference>
<evidence type="ECO:0000256" key="4">
    <source>
        <dbReference type="ARBA" id="ARBA00022727"/>
    </source>
</evidence>
<dbReference type="Pfam" id="PF14572">
    <property type="entry name" value="Pribosyl_synth"/>
    <property type="match status" value="1"/>
</dbReference>
<evidence type="ECO:0000256" key="6">
    <source>
        <dbReference type="ARBA" id="ARBA00022777"/>
    </source>
</evidence>
<evidence type="ECO:0000313" key="12">
    <source>
        <dbReference type="Proteomes" id="UP000034324"/>
    </source>
</evidence>
<gene>
    <name evidence="11" type="ORF">US99_C0009G0013</name>
</gene>
<dbReference type="EMBL" id="LBVC01000009">
    <property type="protein sequence ID" value="KKQ78872.1"/>
    <property type="molecule type" value="Genomic_DNA"/>
</dbReference>
<evidence type="ECO:0000313" key="11">
    <source>
        <dbReference type="EMBL" id="KKQ78872.1"/>
    </source>
</evidence>
<dbReference type="Gene3D" id="3.40.50.2020">
    <property type="match status" value="2"/>
</dbReference>
<protein>
    <recommendedName>
        <fullName evidence="1">ribose-phosphate diphosphokinase</fullName>
        <ecNumber evidence="1">2.7.6.1</ecNumber>
    </recommendedName>
</protein>
<dbReference type="Pfam" id="PF13793">
    <property type="entry name" value="Pribosyltran_N"/>
    <property type="match status" value="1"/>
</dbReference>
<comment type="caution">
    <text evidence="11">The sequence shown here is derived from an EMBL/GenBank/DDBJ whole genome shotgun (WGS) entry which is preliminary data.</text>
</comment>
<dbReference type="PATRIC" id="fig|1618432.3.peg.153"/>
<sequence length="326" mass="35759">MPNSNGFVLLTGTANVKLAQDIAKILAKQVDETVSEFADGEKRIIIPENLRKRDVFIIQPTCPPVDSNIMELLLMIDAARRSSASEITAVIPYFGYSRQDRKDRPRVPVSAALVAGLIEYSGADRIVTIDIHSEQEVGFSKIPWDILYASYNLLQVLKKEFKGENLVVASPDKGGVPKATFYSHHLQADGLAIVFKVRDVYRENISEALDMIGDVKGKDVLLVDDMIDTAGTIVGAAKLLKSRGAKSISVAATHGIFSPPAMERINKSFLDKVFITDSVPLKKEILNNSKFRVVSVAPLLAEAIKFIYNGDSISGKLIPKSHGHER</sequence>
<dbReference type="NCBIfam" id="NF002320">
    <property type="entry name" value="PRK01259.1"/>
    <property type="match status" value="1"/>
</dbReference>
<evidence type="ECO:0000256" key="2">
    <source>
        <dbReference type="ARBA" id="ARBA00022679"/>
    </source>
</evidence>
<dbReference type="GO" id="GO:0005737">
    <property type="term" value="C:cytoplasm"/>
    <property type="evidence" value="ECO:0007669"/>
    <property type="project" value="TreeGrafter"/>
</dbReference>
<dbReference type="CDD" id="cd06223">
    <property type="entry name" value="PRTases_typeI"/>
    <property type="match status" value="1"/>
</dbReference>
<dbReference type="SUPFAM" id="SSF53271">
    <property type="entry name" value="PRTase-like"/>
    <property type="match status" value="1"/>
</dbReference>
<dbReference type="GO" id="GO:0016301">
    <property type="term" value="F:kinase activity"/>
    <property type="evidence" value="ECO:0007669"/>
    <property type="project" value="UniProtKB-KW"/>
</dbReference>
<evidence type="ECO:0000256" key="5">
    <source>
        <dbReference type="ARBA" id="ARBA00022741"/>
    </source>
</evidence>
<keyword evidence="3" id="KW-0479">Metal-binding</keyword>
<dbReference type="GO" id="GO:0000287">
    <property type="term" value="F:magnesium ion binding"/>
    <property type="evidence" value="ECO:0007669"/>
    <property type="project" value="InterPro"/>
</dbReference>
<keyword evidence="6 11" id="KW-0418">Kinase</keyword>
<dbReference type="InterPro" id="IPR029057">
    <property type="entry name" value="PRTase-like"/>
</dbReference>
<dbReference type="GO" id="GO:0006015">
    <property type="term" value="P:5-phosphoribose 1-diphosphate biosynthetic process"/>
    <property type="evidence" value="ECO:0007669"/>
    <property type="project" value="TreeGrafter"/>
</dbReference>
<keyword evidence="2" id="KW-0808">Transferase</keyword>
<dbReference type="SMART" id="SM01400">
    <property type="entry name" value="Pribosyltran_N"/>
    <property type="match status" value="1"/>
</dbReference>